<dbReference type="AlphaFoldDB" id="A0A0G3H0U5"/>
<evidence type="ECO:0000313" key="2">
    <source>
        <dbReference type="EMBL" id="AKK07036.1"/>
    </source>
</evidence>
<name>A0A0G3H0U5_9CORY</name>
<dbReference type="KEGG" id="cmv:CMUST_13710"/>
<dbReference type="CDD" id="cd21904">
    <property type="entry name" value="TtfA-like"/>
    <property type="match status" value="1"/>
</dbReference>
<gene>
    <name evidence="2" type="ORF">CMUST_13710</name>
</gene>
<dbReference type="EMBL" id="CP011542">
    <property type="protein sequence ID" value="AKK07036.1"/>
    <property type="molecule type" value="Genomic_DNA"/>
</dbReference>
<proteinExistence type="predicted"/>
<feature type="region of interest" description="Disordered" evidence="1">
    <location>
        <begin position="369"/>
        <end position="392"/>
    </location>
</feature>
<feature type="region of interest" description="Disordered" evidence="1">
    <location>
        <begin position="27"/>
        <end position="77"/>
    </location>
</feature>
<evidence type="ECO:0000313" key="3">
    <source>
        <dbReference type="Proteomes" id="UP000035199"/>
    </source>
</evidence>
<dbReference type="OrthoDB" id="4427386at2"/>
<dbReference type="Proteomes" id="UP000035199">
    <property type="component" value="Chromosome"/>
</dbReference>
<evidence type="ECO:0008006" key="4">
    <source>
        <dbReference type="Google" id="ProtNLM"/>
    </source>
</evidence>
<dbReference type="STRING" id="571915.CMUST_13710"/>
<keyword evidence="3" id="KW-1185">Reference proteome</keyword>
<reference evidence="3" key="2">
    <citation type="submission" date="2015-05" db="EMBL/GenBank/DDBJ databases">
        <title>Complete genome sequence of Corynebacterium mustelae DSM 45274, isolated from various tissues of a male ferret with lethal sepsis.</title>
        <authorList>
            <person name="Ruckert C."/>
            <person name="Albersmeier A."/>
            <person name="Winkler A."/>
            <person name="Tauch A."/>
        </authorList>
    </citation>
    <scope>NUCLEOTIDE SEQUENCE [LARGE SCALE GENOMIC DNA]</scope>
    <source>
        <strain evidence="3">DSM 45274</strain>
    </source>
</reference>
<dbReference type="InterPro" id="IPR049726">
    <property type="entry name" value="TtfA-like_core"/>
</dbReference>
<evidence type="ECO:0000256" key="1">
    <source>
        <dbReference type="SAM" id="MobiDB-lite"/>
    </source>
</evidence>
<feature type="compositionally biased region" description="Polar residues" evidence="1">
    <location>
        <begin position="30"/>
        <end position="43"/>
    </location>
</feature>
<dbReference type="PATRIC" id="fig|571915.4.peg.2943"/>
<organism evidence="2 3">
    <name type="scientific">Corynebacterium mustelae</name>
    <dbReference type="NCBI Taxonomy" id="571915"/>
    <lineage>
        <taxon>Bacteria</taxon>
        <taxon>Bacillati</taxon>
        <taxon>Actinomycetota</taxon>
        <taxon>Actinomycetes</taxon>
        <taxon>Mycobacteriales</taxon>
        <taxon>Corynebacteriaceae</taxon>
        <taxon>Corynebacterium</taxon>
    </lineage>
</organism>
<sequence>MIFLIAAICAGLGVALLLMEPRRTPKKSTADAQVTAASTTKSNGCIAEPRSEEHEDVQADSEAPEARPEEEPNDTDRVVAEPKTTGVAEDSAEQISIEPEHRTAKRNSLAGLLGQNRKRRRLWAHHRNFDYSKSDDFLTDEWSRGITAAGAVAKDVVSGMVDGYEVHLADVHGNPVMAIRRKAISNEVIVAQRSGITAHPTNDLVKIQSVADFEIYATEPGVGQRFIDSRVTAALGALPETVVAVWAEANWVLAQTEKNSSASEWEDMLEPLVLLADSACVLPPDRPAELLDYSDADPTRVMPTATFGEDEPIEPTPLKLIPTIKPKEEHVVLPTRVRGDMRGVVIPHEIGADDVAPIADDLEKRQSNYHGTRILRDPTQPAHIFNDTPETD</sequence>
<feature type="compositionally biased region" description="Basic and acidic residues" evidence="1">
    <location>
        <begin position="64"/>
        <end position="77"/>
    </location>
</feature>
<accession>A0A0G3H0U5</accession>
<protein>
    <recommendedName>
        <fullName evidence="4">Secreted protein</fullName>
    </recommendedName>
</protein>
<reference evidence="2 3" key="1">
    <citation type="journal article" date="2015" name="Genome Announc.">
        <title>Complete Genome Sequence of the Type Strain Corynebacterium mustelae DSM 45274, Isolated from Various Tissues of a Male Ferret with Lethal Sepsis.</title>
        <authorList>
            <person name="Ruckert C."/>
            <person name="Eimer J."/>
            <person name="Winkler A."/>
            <person name="Tauch A."/>
        </authorList>
    </citation>
    <scope>NUCLEOTIDE SEQUENCE [LARGE SCALE GENOMIC DNA]</scope>
    <source>
        <strain evidence="2 3">DSM 45274</strain>
    </source>
</reference>
<dbReference type="RefSeq" id="WP_052844790.1">
    <property type="nucleotide sequence ID" value="NZ_CP011542.1"/>
</dbReference>